<dbReference type="OrthoDB" id="1938332at2"/>
<dbReference type="Pfam" id="PF07454">
    <property type="entry name" value="SpoIIP"/>
    <property type="match status" value="1"/>
</dbReference>
<evidence type="ECO:0000256" key="1">
    <source>
        <dbReference type="SAM" id="Phobius"/>
    </source>
</evidence>
<reference evidence="2 3" key="1">
    <citation type="journal article" date="2014" name="Genome Announc.">
        <title>Draft Genome Sequence of Fervidicella metallireducens Strain AeBT, an Iron-Reducing Thermoanaerobe from the Great Artesian Basin.</title>
        <authorList>
            <person name="Patel B.K."/>
        </authorList>
    </citation>
    <scope>NUCLEOTIDE SEQUENCE [LARGE SCALE GENOMIC DNA]</scope>
    <source>
        <strain evidence="2 3">AeB</strain>
    </source>
</reference>
<feature type="transmembrane region" description="Helical" evidence="1">
    <location>
        <begin position="12"/>
        <end position="31"/>
    </location>
</feature>
<accession>A0A017RYP7</accession>
<keyword evidence="1" id="KW-0812">Transmembrane</keyword>
<keyword evidence="1" id="KW-1133">Transmembrane helix</keyword>
<sequence>MIKLFQNNLQKVILLITVILIVTALVTFLSTRKSTTINQDSNKSKTIIIYCSHPQEMYYNGNNVTDIAEEIFNKLKNEYINVCLLEVPTSTPRNNGFEISREMLKKKVENFNEVILLDIHIDYPVFQKNQKPLVKNSEQGINIVVSEKNKSFKENRKFADRLLNEIDNLDKKNTTKIILNNADIFNQDLSNNALLINIGTGNTSMEDVKTYVDKLVIALKKITVINYLTGSFNLC</sequence>
<dbReference type="AlphaFoldDB" id="A0A017RYP7"/>
<dbReference type="Proteomes" id="UP000019681">
    <property type="component" value="Unassembled WGS sequence"/>
</dbReference>
<dbReference type="InterPro" id="IPR010897">
    <property type="entry name" value="Spore_II_P"/>
</dbReference>
<protein>
    <submittedName>
        <fullName evidence="2">Uncharacterized protein</fullName>
    </submittedName>
</protein>
<dbReference type="RefSeq" id="WP_035378734.1">
    <property type="nucleotide sequence ID" value="NZ_AZQP01000010.1"/>
</dbReference>
<evidence type="ECO:0000313" key="3">
    <source>
        <dbReference type="Proteomes" id="UP000019681"/>
    </source>
</evidence>
<dbReference type="EMBL" id="AZQP01000010">
    <property type="protein sequence ID" value="EYE89030.1"/>
    <property type="molecule type" value="Genomic_DNA"/>
</dbReference>
<keyword evidence="3" id="KW-1185">Reference proteome</keyword>
<keyword evidence="1" id="KW-0472">Membrane</keyword>
<evidence type="ECO:0000313" key="2">
    <source>
        <dbReference type="EMBL" id="EYE89030.1"/>
    </source>
</evidence>
<proteinExistence type="predicted"/>
<comment type="caution">
    <text evidence="2">The sequence shown here is derived from an EMBL/GenBank/DDBJ whole genome shotgun (WGS) entry which is preliminary data.</text>
</comment>
<name>A0A017RYP7_9CLOT</name>
<dbReference type="STRING" id="1403537.Q428_05065"/>
<gene>
    <name evidence="2" type="ORF">Q428_05065</name>
</gene>
<organism evidence="2 3">
    <name type="scientific">Fervidicella metallireducens AeB</name>
    <dbReference type="NCBI Taxonomy" id="1403537"/>
    <lineage>
        <taxon>Bacteria</taxon>
        <taxon>Bacillati</taxon>
        <taxon>Bacillota</taxon>
        <taxon>Clostridia</taxon>
        <taxon>Eubacteriales</taxon>
        <taxon>Clostridiaceae</taxon>
        <taxon>Fervidicella</taxon>
    </lineage>
</organism>